<evidence type="ECO:0000313" key="3">
    <source>
        <dbReference type="EMBL" id="KAF1045389.1"/>
    </source>
</evidence>
<gene>
    <name evidence="3" type="ORF">GAK35_01383</name>
</gene>
<dbReference type="AlphaFoldDB" id="A0A7V8JV14"/>
<dbReference type="Gene3D" id="3.10.450.50">
    <property type="match status" value="1"/>
</dbReference>
<feature type="signal peptide" evidence="1">
    <location>
        <begin position="1"/>
        <end position="29"/>
    </location>
</feature>
<organism evidence="3 4">
    <name type="scientific">Herbaspirillum frisingense</name>
    <dbReference type="NCBI Taxonomy" id="92645"/>
    <lineage>
        <taxon>Bacteria</taxon>
        <taxon>Pseudomonadati</taxon>
        <taxon>Pseudomonadota</taxon>
        <taxon>Betaproteobacteria</taxon>
        <taxon>Burkholderiales</taxon>
        <taxon>Oxalobacteraceae</taxon>
        <taxon>Herbaspirillum</taxon>
    </lineage>
</organism>
<feature type="chain" id="PRO_5031133371" description="DUF4440 domain-containing protein" evidence="1">
    <location>
        <begin position="30"/>
        <end position="154"/>
    </location>
</feature>
<dbReference type="InterPro" id="IPR027843">
    <property type="entry name" value="DUF4440"/>
</dbReference>
<protein>
    <recommendedName>
        <fullName evidence="2">DUF4440 domain-containing protein</fullName>
    </recommendedName>
</protein>
<comment type="caution">
    <text evidence="3">The sequence shown here is derived from an EMBL/GenBank/DDBJ whole genome shotgun (WGS) entry which is preliminary data.</text>
</comment>
<dbReference type="EMBL" id="WNDX01000031">
    <property type="protein sequence ID" value="KAF1045389.1"/>
    <property type="molecule type" value="Genomic_DNA"/>
</dbReference>
<dbReference type="InterPro" id="IPR032710">
    <property type="entry name" value="NTF2-like_dom_sf"/>
</dbReference>
<accession>A0A7V8JV14</accession>
<dbReference type="SUPFAM" id="SSF54427">
    <property type="entry name" value="NTF2-like"/>
    <property type="match status" value="1"/>
</dbReference>
<proteinExistence type="predicted"/>
<evidence type="ECO:0000259" key="2">
    <source>
        <dbReference type="Pfam" id="PF14534"/>
    </source>
</evidence>
<feature type="domain" description="DUF4440" evidence="2">
    <location>
        <begin position="39"/>
        <end position="145"/>
    </location>
</feature>
<evidence type="ECO:0000256" key="1">
    <source>
        <dbReference type="SAM" id="SignalP"/>
    </source>
</evidence>
<name>A0A7V8JV14_9BURK</name>
<dbReference type="Proteomes" id="UP000462435">
    <property type="component" value="Unassembled WGS sequence"/>
</dbReference>
<evidence type="ECO:0000313" key="4">
    <source>
        <dbReference type="Proteomes" id="UP000462435"/>
    </source>
</evidence>
<reference evidence="4" key="1">
    <citation type="journal article" date="2020" name="MBio">
        <title>Horizontal gene transfer to a defensive symbiont with a reduced genome amongst a multipartite beetle microbiome.</title>
        <authorList>
            <person name="Waterworth S.C."/>
            <person name="Florez L.V."/>
            <person name="Rees E.R."/>
            <person name="Hertweck C."/>
            <person name="Kaltenpoth M."/>
            <person name="Kwan J.C."/>
        </authorList>
    </citation>
    <scope>NUCLEOTIDE SEQUENCE [LARGE SCALE GENOMIC DNA]</scope>
</reference>
<dbReference type="Pfam" id="PF14534">
    <property type="entry name" value="DUF4440"/>
    <property type="match status" value="1"/>
</dbReference>
<keyword evidence="1" id="KW-0732">Signal</keyword>
<sequence>MRPARWGRHAAAWCLATLIAFAQATGAAAADVAQSPAEASAALFQRMSAKDLGGVQQLLPQAGFSEIGADGATVHQLDLHAFEALFQSGADIAFTAEEMKVQTFGDTAVVTGVRVGGIAPKGGTPVPRRRLFTMVWLKQGAGWQLRHLHLSEIR</sequence>